<dbReference type="Gene3D" id="3.40.50.720">
    <property type="entry name" value="NAD(P)-binding Rossmann-like Domain"/>
    <property type="match status" value="1"/>
</dbReference>
<sequence>MLPRRLLLPIAPLLSLPSSAASFSSSSSSSSLSTSRPPVALVVGVGDGIGASLCRKYLQESYQVVAVRRSEGGLDELSEELSSDAFHPLSLDARKEEDVDAAFNHALSLGPLSAVVHNIGANIKFPISETTPRKFQKVWELAAFSAYLTGRAAAAHLAPSPPPHSPRSLIYTGATASLRGGSGFAAFAAAKAGVRSLAQSLARELGPSGVHVAHVVVDGAVDTRWVRENFGAAVEKAPEGALVDPGAVADAMWFLHNQPRCAWTHEMDLRPYCEKW</sequence>
<protein>
    <submittedName>
        <fullName evidence="2">Uncharacterized protein</fullName>
    </submittedName>
</protein>
<name>A0ABQ6N6E6_9STRA</name>
<reference evidence="2 3" key="1">
    <citation type="journal article" date="2023" name="Commun. Biol.">
        <title>Genome analysis of Parmales, the sister group of diatoms, reveals the evolutionary specialization of diatoms from phago-mixotrophs to photoautotrophs.</title>
        <authorList>
            <person name="Ban H."/>
            <person name="Sato S."/>
            <person name="Yoshikawa S."/>
            <person name="Yamada K."/>
            <person name="Nakamura Y."/>
            <person name="Ichinomiya M."/>
            <person name="Sato N."/>
            <person name="Blanc-Mathieu R."/>
            <person name="Endo H."/>
            <person name="Kuwata A."/>
            <person name="Ogata H."/>
        </authorList>
    </citation>
    <scope>NUCLEOTIDE SEQUENCE [LARGE SCALE GENOMIC DNA]</scope>
</reference>
<comment type="caution">
    <text evidence="2">The sequence shown here is derived from an EMBL/GenBank/DDBJ whole genome shotgun (WGS) entry which is preliminary data.</text>
</comment>
<dbReference type="PANTHER" id="PTHR43431:SF7">
    <property type="entry name" value="OXIDOREDUCTASE, SHORT CHAIN DEHYDROGENASE_REDUCTASE FAMILY (AFU_ORTHOLOGUE AFUA_5G14000)"/>
    <property type="match status" value="1"/>
</dbReference>
<dbReference type="Pfam" id="PF00106">
    <property type="entry name" value="adh_short"/>
    <property type="match status" value="1"/>
</dbReference>
<feature type="chain" id="PRO_5047244201" evidence="1">
    <location>
        <begin position="23"/>
        <end position="276"/>
    </location>
</feature>
<dbReference type="PANTHER" id="PTHR43431">
    <property type="entry name" value="OXIDOREDUCTASE, SHORT CHAIN DEHYDROGENASE/REDUCTASE FAMILY (AFU_ORTHOLOGUE AFUA_5G14000)"/>
    <property type="match status" value="1"/>
</dbReference>
<dbReference type="EMBL" id="BRYB01002191">
    <property type="protein sequence ID" value="GMI40969.1"/>
    <property type="molecule type" value="Genomic_DNA"/>
</dbReference>
<feature type="signal peptide" evidence="1">
    <location>
        <begin position="1"/>
        <end position="22"/>
    </location>
</feature>
<dbReference type="InterPro" id="IPR002347">
    <property type="entry name" value="SDR_fam"/>
</dbReference>
<dbReference type="InterPro" id="IPR036291">
    <property type="entry name" value="NAD(P)-bd_dom_sf"/>
</dbReference>
<keyword evidence="3" id="KW-1185">Reference proteome</keyword>
<evidence type="ECO:0000313" key="2">
    <source>
        <dbReference type="EMBL" id="GMI40969.1"/>
    </source>
</evidence>
<organism evidence="2 3">
    <name type="scientific">Tetraparma gracilis</name>
    <dbReference type="NCBI Taxonomy" id="2962635"/>
    <lineage>
        <taxon>Eukaryota</taxon>
        <taxon>Sar</taxon>
        <taxon>Stramenopiles</taxon>
        <taxon>Ochrophyta</taxon>
        <taxon>Bolidophyceae</taxon>
        <taxon>Parmales</taxon>
        <taxon>Triparmaceae</taxon>
        <taxon>Tetraparma</taxon>
    </lineage>
</organism>
<keyword evidence="1" id="KW-0732">Signal</keyword>
<gene>
    <name evidence="2" type="ORF">TeGR_g6123</name>
</gene>
<proteinExistence type="predicted"/>
<evidence type="ECO:0000313" key="3">
    <source>
        <dbReference type="Proteomes" id="UP001165060"/>
    </source>
</evidence>
<dbReference type="PRINTS" id="PR00081">
    <property type="entry name" value="GDHRDH"/>
</dbReference>
<accession>A0ABQ6N6E6</accession>
<dbReference type="Proteomes" id="UP001165060">
    <property type="component" value="Unassembled WGS sequence"/>
</dbReference>
<evidence type="ECO:0000256" key="1">
    <source>
        <dbReference type="SAM" id="SignalP"/>
    </source>
</evidence>
<dbReference type="SUPFAM" id="SSF51735">
    <property type="entry name" value="NAD(P)-binding Rossmann-fold domains"/>
    <property type="match status" value="1"/>
</dbReference>